<feature type="domain" description="CHK kinase-like" evidence="1">
    <location>
        <begin position="124"/>
        <end position="281"/>
    </location>
</feature>
<dbReference type="AlphaFoldDB" id="A0A363UP81"/>
<organism evidence="2 3">
    <name type="scientific">Abyssibacter profundi</name>
    <dbReference type="NCBI Taxonomy" id="2182787"/>
    <lineage>
        <taxon>Bacteria</taxon>
        <taxon>Pseudomonadati</taxon>
        <taxon>Pseudomonadota</taxon>
        <taxon>Gammaproteobacteria</taxon>
        <taxon>Chromatiales</taxon>
        <taxon>Oceanococcaceae</taxon>
        <taxon>Abyssibacter</taxon>
    </lineage>
</organism>
<dbReference type="InterPro" id="IPR015897">
    <property type="entry name" value="CHK_kinase-like"/>
</dbReference>
<dbReference type="SMART" id="SM00587">
    <property type="entry name" value="CHK"/>
    <property type="match status" value="1"/>
</dbReference>
<keyword evidence="2" id="KW-0808">Transferase</keyword>
<keyword evidence="2" id="KW-0418">Kinase</keyword>
<dbReference type="RefSeq" id="WP_109718786.1">
    <property type="nucleotide sequence ID" value="NZ_QEQK01000002.1"/>
</dbReference>
<dbReference type="GO" id="GO:0016301">
    <property type="term" value="F:kinase activity"/>
    <property type="evidence" value="ECO:0007669"/>
    <property type="project" value="UniProtKB-KW"/>
</dbReference>
<reference evidence="2 3" key="1">
    <citation type="submission" date="2018-05" db="EMBL/GenBank/DDBJ databases">
        <title>Abyssibacter profundi OUC007T gen. nov., sp. nov, a marine bacterium isolated from seawater of the Mariana Trench.</title>
        <authorList>
            <person name="Zhou S."/>
        </authorList>
    </citation>
    <scope>NUCLEOTIDE SEQUENCE [LARGE SCALE GENOMIC DNA]</scope>
    <source>
        <strain evidence="2 3">OUC007</strain>
    </source>
</reference>
<keyword evidence="3" id="KW-1185">Reference proteome</keyword>
<proteinExistence type="predicted"/>
<evidence type="ECO:0000313" key="2">
    <source>
        <dbReference type="EMBL" id="PWN57280.1"/>
    </source>
</evidence>
<evidence type="ECO:0000259" key="1">
    <source>
        <dbReference type="SMART" id="SM00587"/>
    </source>
</evidence>
<protein>
    <submittedName>
        <fullName evidence="2">Choline kinase</fullName>
    </submittedName>
</protein>
<evidence type="ECO:0000313" key="3">
    <source>
        <dbReference type="Proteomes" id="UP000251800"/>
    </source>
</evidence>
<dbReference type="OrthoDB" id="9769860at2"/>
<accession>A0A363UP81</accession>
<name>A0A363UP81_9GAMM</name>
<gene>
    <name evidence="2" type="ORF">DEH80_01895</name>
</gene>
<dbReference type="EMBL" id="QEQK01000002">
    <property type="protein sequence ID" value="PWN57280.1"/>
    <property type="molecule type" value="Genomic_DNA"/>
</dbReference>
<dbReference type="Gene3D" id="3.90.1200.10">
    <property type="match status" value="1"/>
</dbReference>
<sequence length="344" mass="38250">MTKPAQLSDPELTAIAQAVGAQAVSRTEVIQPLWGGYGELFRAEVDGGEHFSVIVKHIRLPKPARHPRGWSTDTSHQRKLKSYRVEVNWYRDYAGQGGDASVRADACPMPRCLFVERRDDEILLVLEDLQTRGYHRVLQQAGHHEIQACLRWLAQFHARYLGVAPAGLWKTGTYWHLATRPDELAALTDTALKTAAPQLDALLSGCPFQTLVHGDAKLANFIFAKGGRHVAAVDFQYVGRGCGMKDVVMLLSSTLPPTDCERRCPALVDDYFRLLAQALSEQPVGTAARAVDAAALEQAWRPLFCVAWADFQRFLKGWSPGHWKVHAYSEALTRQALEQCAIPD</sequence>
<dbReference type="InterPro" id="IPR011009">
    <property type="entry name" value="Kinase-like_dom_sf"/>
</dbReference>
<dbReference type="PANTHER" id="PTHR11012:SF30">
    <property type="entry name" value="PROTEIN KINASE-LIKE DOMAIN-CONTAINING"/>
    <property type="match status" value="1"/>
</dbReference>
<dbReference type="InterPro" id="IPR002575">
    <property type="entry name" value="Aminoglycoside_PTrfase"/>
</dbReference>
<dbReference type="Pfam" id="PF01636">
    <property type="entry name" value="APH"/>
    <property type="match status" value="1"/>
</dbReference>
<dbReference type="Proteomes" id="UP000251800">
    <property type="component" value="Unassembled WGS sequence"/>
</dbReference>
<dbReference type="PANTHER" id="PTHR11012">
    <property type="entry name" value="PROTEIN KINASE-LIKE DOMAIN-CONTAINING"/>
    <property type="match status" value="1"/>
</dbReference>
<comment type="caution">
    <text evidence="2">The sequence shown here is derived from an EMBL/GenBank/DDBJ whole genome shotgun (WGS) entry which is preliminary data.</text>
</comment>
<dbReference type="SUPFAM" id="SSF56112">
    <property type="entry name" value="Protein kinase-like (PK-like)"/>
    <property type="match status" value="1"/>
</dbReference>